<sequence length="190" mass="20468">MYPAAPAPVCHGGQVFSPMGCKVLNSPMGTPCNSLSQPQLTDMESLPPQLTFEAHQHMSQDEFLTFLTSPGVENLPGTIPLSVVANALCGKVEILGASGGGDTAVHLDAKLWYMANSKFGDVNEPITVNFIALLLYSAASPCGNLYFNKIITLVPSSNKCCCQHLNQVVHHLCLQLLVSTWREKPGRDKD</sequence>
<dbReference type="AlphaFoldDB" id="A0A9P6AH71"/>
<name>A0A9P6AH71_9AGAM</name>
<evidence type="ECO:0000313" key="1">
    <source>
        <dbReference type="EMBL" id="KAF9505472.1"/>
    </source>
</evidence>
<comment type="caution">
    <text evidence="1">The sequence shown here is derived from an EMBL/GenBank/DDBJ whole genome shotgun (WGS) entry which is preliminary data.</text>
</comment>
<protein>
    <submittedName>
        <fullName evidence="1">Uncharacterized protein</fullName>
    </submittedName>
</protein>
<evidence type="ECO:0000313" key="2">
    <source>
        <dbReference type="Proteomes" id="UP000886523"/>
    </source>
</evidence>
<gene>
    <name evidence="1" type="ORF">BS47DRAFT_1368052</name>
</gene>
<proteinExistence type="predicted"/>
<dbReference type="Proteomes" id="UP000886523">
    <property type="component" value="Unassembled WGS sequence"/>
</dbReference>
<dbReference type="EMBL" id="MU129151">
    <property type="protein sequence ID" value="KAF9505472.1"/>
    <property type="molecule type" value="Genomic_DNA"/>
</dbReference>
<keyword evidence="2" id="KW-1185">Reference proteome</keyword>
<accession>A0A9P6AH71</accession>
<organism evidence="1 2">
    <name type="scientific">Hydnum rufescens UP504</name>
    <dbReference type="NCBI Taxonomy" id="1448309"/>
    <lineage>
        <taxon>Eukaryota</taxon>
        <taxon>Fungi</taxon>
        <taxon>Dikarya</taxon>
        <taxon>Basidiomycota</taxon>
        <taxon>Agaricomycotina</taxon>
        <taxon>Agaricomycetes</taxon>
        <taxon>Cantharellales</taxon>
        <taxon>Hydnaceae</taxon>
        <taxon>Hydnum</taxon>
    </lineage>
</organism>
<reference evidence="1" key="1">
    <citation type="journal article" date="2020" name="Nat. Commun.">
        <title>Large-scale genome sequencing of mycorrhizal fungi provides insights into the early evolution of symbiotic traits.</title>
        <authorList>
            <person name="Miyauchi S."/>
            <person name="Kiss E."/>
            <person name="Kuo A."/>
            <person name="Drula E."/>
            <person name="Kohler A."/>
            <person name="Sanchez-Garcia M."/>
            <person name="Morin E."/>
            <person name="Andreopoulos B."/>
            <person name="Barry K.W."/>
            <person name="Bonito G."/>
            <person name="Buee M."/>
            <person name="Carver A."/>
            <person name="Chen C."/>
            <person name="Cichocki N."/>
            <person name="Clum A."/>
            <person name="Culley D."/>
            <person name="Crous P.W."/>
            <person name="Fauchery L."/>
            <person name="Girlanda M."/>
            <person name="Hayes R.D."/>
            <person name="Keri Z."/>
            <person name="LaButti K."/>
            <person name="Lipzen A."/>
            <person name="Lombard V."/>
            <person name="Magnuson J."/>
            <person name="Maillard F."/>
            <person name="Murat C."/>
            <person name="Nolan M."/>
            <person name="Ohm R.A."/>
            <person name="Pangilinan J."/>
            <person name="Pereira M.F."/>
            <person name="Perotto S."/>
            <person name="Peter M."/>
            <person name="Pfister S."/>
            <person name="Riley R."/>
            <person name="Sitrit Y."/>
            <person name="Stielow J.B."/>
            <person name="Szollosi G."/>
            <person name="Zifcakova L."/>
            <person name="Stursova M."/>
            <person name="Spatafora J.W."/>
            <person name="Tedersoo L."/>
            <person name="Vaario L.M."/>
            <person name="Yamada A."/>
            <person name="Yan M."/>
            <person name="Wang P."/>
            <person name="Xu J."/>
            <person name="Bruns T."/>
            <person name="Baldrian P."/>
            <person name="Vilgalys R."/>
            <person name="Dunand C."/>
            <person name="Henrissat B."/>
            <person name="Grigoriev I.V."/>
            <person name="Hibbett D."/>
            <person name="Nagy L.G."/>
            <person name="Martin F.M."/>
        </authorList>
    </citation>
    <scope>NUCLEOTIDE SEQUENCE</scope>
    <source>
        <strain evidence="1">UP504</strain>
    </source>
</reference>